<proteinExistence type="predicted"/>
<evidence type="ECO:0000313" key="1">
    <source>
        <dbReference type="EMBL" id="KIZ14756.1"/>
    </source>
</evidence>
<evidence type="ECO:0000313" key="2">
    <source>
        <dbReference type="Proteomes" id="UP000032458"/>
    </source>
</evidence>
<organism evidence="1 2">
    <name type="scientific">Streptomyces natalensis ATCC 27448</name>
    <dbReference type="NCBI Taxonomy" id="1240678"/>
    <lineage>
        <taxon>Bacteria</taxon>
        <taxon>Bacillati</taxon>
        <taxon>Actinomycetota</taxon>
        <taxon>Actinomycetes</taxon>
        <taxon>Kitasatosporales</taxon>
        <taxon>Streptomycetaceae</taxon>
        <taxon>Streptomyces</taxon>
    </lineage>
</organism>
<accession>A0A0D7CFH3</accession>
<keyword evidence="2" id="KW-1185">Reference proteome</keyword>
<dbReference type="PATRIC" id="fig|1240678.4.peg.6458"/>
<dbReference type="EMBL" id="JRKI01000045">
    <property type="protein sequence ID" value="KIZ14756.1"/>
    <property type="molecule type" value="Genomic_DNA"/>
</dbReference>
<reference evidence="1 2" key="1">
    <citation type="submission" date="2014-09" db="EMBL/GenBank/DDBJ databases">
        <title>Draft genome sequence of Streptomyces natalensis ATCC 27448, producer of the antifungal pimaricin.</title>
        <authorList>
            <person name="Mendes M.V."/>
            <person name="Beites T."/>
            <person name="Pires S."/>
            <person name="Santos C.L."/>
            <person name="Moradas-Ferreira P."/>
        </authorList>
    </citation>
    <scope>NUCLEOTIDE SEQUENCE [LARGE SCALE GENOMIC DNA]</scope>
    <source>
        <strain evidence="1 2">ATCC 27448</strain>
    </source>
</reference>
<gene>
    <name evidence="1" type="ORF">SNA_30180</name>
</gene>
<dbReference type="RefSeq" id="WP_030066235.1">
    <property type="nucleotide sequence ID" value="NZ_JRKI01000045.1"/>
</dbReference>
<dbReference type="Proteomes" id="UP000032458">
    <property type="component" value="Unassembled WGS sequence"/>
</dbReference>
<protein>
    <submittedName>
        <fullName evidence="1">Uncharacterized protein</fullName>
    </submittedName>
</protein>
<sequence length="413" mass="45982">MTLSPFPAVPLDIEDDLAVLPFAAFSRQFAQALAPLIRFTLGPALRRHPKWGRRMPFDVLPYGSAPSSGHVCRPDILLTAQGPKVCEMDFVPAGRGWLLAALPRESDRLAVLEEFAKWYAALGEDRVYYATGTVTQSREETGLFARAMRDLVGFDIRAVNIDTDRIGTDGLVDRLFYRSELAQPLTLGRHRVITAEPWLDSKMIFAVLHDREMTALLEESLGRENLSFLRQTCVESYLVEDVREGAREDIRTADGGAFPGLQDRGEWVMKATEVENYWSWGSRSVVLGRTHTQEQWDAYLRGTSPHQKMLGHRPVLQRFAESLDFASLWNAVIDGSLETSDPTALGKSRDLTTRRPARAPVVGRLGISFLVSHVTGEVGASPLGNLCLRQNPLTHMEGDALSIAFRPSPRAAR</sequence>
<name>A0A0D7CFH3_9ACTN</name>
<dbReference type="AlphaFoldDB" id="A0A0D7CFH3"/>
<comment type="caution">
    <text evidence="1">The sequence shown here is derived from an EMBL/GenBank/DDBJ whole genome shotgun (WGS) entry which is preliminary data.</text>
</comment>